<feature type="chain" id="PRO_5014458117" evidence="1">
    <location>
        <begin position="19"/>
        <end position="125"/>
    </location>
</feature>
<dbReference type="AlphaFoldDB" id="A0A2I9LPZ3"/>
<evidence type="ECO:0000256" key="1">
    <source>
        <dbReference type="SAM" id="SignalP"/>
    </source>
</evidence>
<evidence type="ECO:0000313" key="2">
    <source>
        <dbReference type="EMBL" id="MBW20461.1"/>
    </source>
</evidence>
<sequence length="125" mass="14363">MKTFVIFSFFAVFVGVRAFTGNEFIDIACSVPEKYMLRFIECTINRSSQFFQKGADVIHDCVQKLHESKSKWESVLMYMCMNGIHGSHDMWACTAERMQELGPLPPPQKDMNDAVEHGKYCMIHA</sequence>
<accession>A0A2I9LPZ3</accession>
<reference evidence="2" key="1">
    <citation type="journal article" date="2017" name="Toxicon">
        <title>Venom-gland transcriptomics and venom proteomics of the Hentz striped scorpion (Centruroides hentzi; Buthidae) reveal high toxin diversity in a harmless member of a lethal family.</title>
        <authorList>
            <person name="Ward M.J."/>
            <person name="Ellsworth S.A."/>
            <person name="Rokyta D.R."/>
        </authorList>
    </citation>
    <scope>NUCLEOTIDE SEQUENCE</scope>
    <source>
        <tissue evidence="2">Venom gland</tissue>
    </source>
</reference>
<organism evidence="2">
    <name type="scientific">Centruroides hentzi</name>
    <dbReference type="NCBI Taxonomy" id="88313"/>
    <lineage>
        <taxon>Eukaryota</taxon>
        <taxon>Metazoa</taxon>
        <taxon>Ecdysozoa</taxon>
        <taxon>Arthropoda</taxon>
        <taxon>Chelicerata</taxon>
        <taxon>Arachnida</taxon>
        <taxon>Scorpiones</taxon>
        <taxon>Buthida</taxon>
        <taxon>Buthoidea</taxon>
        <taxon>Buthidae</taxon>
        <taxon>Centruroides</taxon>
    </lineage>
</organism>
<feature type="signal peptide" evidence="1">
    <location>
        <begin position="1"/>
        <end position="18"/>
    </location>
</feature>
<name>A0A2I9LPZ3_9SCOR</name>
<keyword evidence="1" id="KW-0732">Signal</keyword>
<proteinExistence type="predicted"/>
<protein>
    <submittedName>
        <fullName evidence="2">Venom protein</fullName>
    </submittedName>
</protein>
<dbReference type="EMBL" id="GFWZ01000471">
    <property type="protein sequence ID" value="MBW20461.1"/>
    <property type="molecule type" value="Transcribed_RNA"/>
</dbReference>